<protein>
    <submittedName>
        <fullName evidence="1">Uncharacterized protein</fullName>
    </submittedName>
</protein>
<reference evidence="1 2" key="1">
    <citation type="submission" date="2020-12" db="EMBL/GenBank/DDBJ databases">
        <title>Pseudomonas schmalbachii sp. nov. isolated from millipede gut.</title>
        <authorList>
            <person name="Shelomi M."/>
        </authorList>
    </citation>
    <scope>NUCLEOTIDE SEQUENCE [LARGE SCALE GENOMIC DNA]</scope>
    <source>
        <strain evidence="1 2">Milli4</strain>
    </source>
</reference>
<keyword evidence="2" id="KW-1185">Reference proteome</keyword>
<dbReference type="Proteomes" id="UP000669060">
    <property type="component" value="Unassembled WGS sequence"/>
</dbReference>
<accession>A0ABS3TL50</accession>
<evidence type="ECO:0000313" key="2">
    <source>
        <dbReference type="Proteomes" id="UP000669060"/>
    </source>
</evidence>
<proteinExistence type="predicted"/>
<dbReference type="EMBL" id="JAELYA010000001">
    <property type="protein sequence ID" value="MBO3274133.1"/>
    <property type="molecule type" value="Genomic_DNA"/>
</dbReference>
<organism evidence="1 2">
    <name type="scientific">Pseudomonas schmalbachii</name>
    <dbReference type="NCBI Taxonomy" id="2816993"/>
    <lineage>
        <taxon>Bacteria</taxon>
        <taxon>Pseudomonadati</taxon>
        <taxon>Pseudomonadota</taxon>
        <taxon>Gammaproteobacteria</taxon>
        <taxon>Pseudomonadales</taxon>
        <taxon>Pseudomonadaceae</taxon>
        <taxon>Pseudomonas</taxon>
    </lineage>
</organism>
<dbReference type="Pfam" id="PF05354">
    <property type="entry name" value="Phage_attach"/>
    <property type="match status" value="1"/>
</dbReference>
<dbReference type="InterPro" id="IPR008018">
    <property type="entry name" value="Phage_tail_attach_FII"/>
</dbReference>
<dbReference type="RefSeq" id="WP_208311932.1">
    <property type="nucleotide sequence ID" value="NZ_JAELYA010000001.1"/>
</dbReference>
<gene>
    <name evidence="1" type="ORF">JFY56_02725</name>
</gene>
<comment type="caution">
    <text evidence="1">The sequence shown here is derived from an EMBL/GenBank/DDBJ whole genome shotgun (WGS) entry which is preliminary data.</text>
</comment>
<dbReference type="Gene3D" id="2.40.10.180">
    <property type="entry name" value="Phage tail proteins"/>
    <property type="match status" value="1"/>
</dbReference>
<sequence>MTWQQMADRMLGVALRTFDEVETHEVAYFVGGVGEGVRLPWAVFDKAHLVIDPETQAVVSSTNPALGVRLQDMPGMPTRRDTVRVRDVLYRIDDVQQDGVSGAVLILRRA</sequence>
<name>A0ABS3TL50_9PSED</name>
<dbReference type="InterPro" id="IPR053734">
    <property type="entry name" value="Phage_Head-Tail_Connect_sf"/>
</dbReference>
<evidence type="ECO:0000313" key="1">
    <source>
        <dbReference type="EMBL" id="MBO3274133.1"/>
    </source>
</evidence>